<reference evidence="7" key="1">
    <citation type="submission" date="2014-05" db="EMBL/GenBank/DDBJ databases">
        <authorList>
            <person name="Kube M."/>
        </authorList>
    </citation>
    <scope>NUCLEOTIDE SEQUENCE [LARGE SCALE GENOMIC DNA]</scope>
</reference>
<name>A0A061A9R7_9MOLU</name>
<dbReference type="OrthoDB" id="9810538at2"/>
<dbReference type="InterPro" id="IPR008201">
    <property type="entry name" value="HepT-like"/>
</dbReference>
<dbReference type="InterPro" id="IPR051813">
    <property type="entry name" value="HepT_RNase_toxin"/>
</dbReference>
<dbReference type="RefSeq" id="WP_045749141.1">
    <property type="nucleotide sequence ID" value="NZ_FUZK01000003.1"/>
</dbReference>
<keyword evidence="3" id="KW-0540">Nuclease</keyword>
<keyword evidence="7" id="KW-1185">Reference proteome</keyword>
<evidence type="ECO:0000256" key="3">
    <source>
        <dbReference type="ARBA" id="ARBA00022722"/>
    </source>
</evidence>
<sequence>MKDKKYIERIIAYCNKIARYLDGVSNIEAFESNEEKVDAVLLNLEQIGETAKKLSDDIKHNTTTIEWNKIIGLRNLISHEYEGVDLTLIFNVARISIPDLLSKLVKIKI</sequence>
<evidence type="ECO:0000256" key="5">
    <source>
        <dbReference type="ARBA" id="ARBA00022801"/>
    </source>
</evidence>
<evidence type="ECO:0000256" key="4">
    <source>
        <dbReference type="ARBA" id="ARBA00022741"/>
    </source>
</evidence>
<organism evidence="6 7">
    <name type="scientific">Acholeplasma oculi</name>
    <dbReference type="NCBI Taxonomy" id="35623"/>
    <lineage>
        <taxon>Bacteria</taxon>
        <taxon>Bacillati</taxon>
        <taxon>Mycoplasmatota</taxon>
        <taxon>Mollicutes</taxon>
        <taxon>Acholeplasmatales</taxon>
        <taxon>Acholeplasmataceae</taxon>
        <taxon>Acholeplasma</taxon>
    </lineage>
</organism>
<dbReference type="KEGG" id="aoc:Aocu_05400"/>
<dbReference type="GO" id="GO:0110001">
    <property type="term" value="C:toxin-antitoxin complex"/>
    <property type="evidence" value="ECO:0007669"/>
    <property type="project" value="InterPro"/>
</dbReference>
<dbReference type="Pfam" id="PF01934">
    <property type="entry name" value="HepT-like"/>
    <property type="match status" value="1"/>
</dbReference>
<proteinExistence type="predicted"/>
<dbReference type="InParanoid" id="A0A061A9R7"/>
<evidence type="ECO:0000256" key="1">
    <source>
        <dbReference type="ARBA" id="ARBA00022553"/>
    </source>
</evidence>
<dbReference type="AlphaFoldDB" id="A0A061A9R7"/>
<dbReference type="GO" id="GO:0004540">
    <property type="term" value="F:RNA nuclease activity"/>
    <property type="evidence" value="ECO:0007669"/>
    <property type="project" value="InterPro"/>
</dbReference>
<gene>
    <name evidence="6" type="ORF">Aocu_05400</name>
</gene>
<dbReference type="Proteomes" id="UP000032434">
    <property type="component" value="Chromosome 1"/>
</dbReference>
<protein>
    <recommendedName>
        <fullName evidence="8">DUF86 domain-containing protein</fullName>
    </recommendedName>
</protein>
<dbReference type="GO" id="GO:0000166">
    <property type="term" value="F:nucleotide binding"/>
    <property type="evidence" value="ECO:0007669"/>
    <property type="project" value="UniProtKB-KW"/>
</dbReference>
<dbReference type="PANTHER" id="PTHR34139:SF1">
    <property type="entry name" value="RNASE MJ1380-RELATED"/>
    <property type="match status" value="1"/>
</dbReference>
<keyword evidence="5" id="KW-0378">Hydrolase</keyword>
<evidence type="ECO:0000313" key="6">
    <source>
        <dbReference type="EMBL" id="CDR30613.1"/>
    </source>
</evidence>
<dbReference type="HOGENOM" id="CLU_142825_3_3_14"/>
<evidence type="ECO:0000256" key="2">
    <source>
        <dbReference type="ARBA" id="ARBA00022649"/>
    </source>
</evidence>
<dbReference type="EMBL" id="LK028559">
    <property type="protein sequence ID" value="CDR30613.1"/>
    <property type="molecule type" value="Genomic_DNA"/>
</dbReference>
<accession>A0A061A9R7</accession>
<keyword evidence="2" id="KW-1277">Toxin-antitoxin system</keyword>
<dbReference type="PANTHER" id="PTHR34139">
    <property type="entry name" value="UPF0331 PROTEIN MJ0127"/>
    <property type="match status" value="1"/>
</dbReference>
<evidence type="ECO:0000313" key="7">
    <source>
        <dbReference type="Proteomes" id="UP000032434"/>
    </source>
</evidence>
<dbReference type="STRING" id="35623.Aocu_05400"/>
<dbReference type="GO" id="GO:0016787">
    <property type="term" value="F:hydrolase activity"/>
    <property type="evidence" value="ECO:0007669"/>
    <property type="project" value="UniProtKB-KW"/>
</dbReference>
<evidence type="ECO:0008006" key="8">
    <source>
        <dbReference type="Google" id="ProtNLM"/>
    </source>
</evidence>
<keyword evidence="1" id="KW-0597">Phosphoprotein</keyword>
<keyword evidence="4" id="KW-0547">Nucleotide-binding</keyword>
<dbReference type="PATRIC" id="fig|35623.3.peg.541"/>